<sequence length="75" mass="8020">MNGSLLGAPGRGAGLRDRELTSGEQQGRGNPSSGFAVGHRVSGWVRFPRPTDVRAPRAAWEEVWVALVRRAAPLA</sequence>
<evidence type="ECO:0000313" key="2">
    <source>
        <dbReference type="EMBL" id="MXQ79145.1"/>
    </source>
</evidence>
<reference evidence="2" key="1">
    <citation type="submission" date="2019-10" db="EMBL/GenBank/DDBJ databases">
        <title>The sequence and de novo assembly of the wild yak genome.</title>
        <authorList>
            <person name="Liu Y."/>
        </authorList>
    </citation>
    <scope>NUCLEOTIDE SEQUENCE [LARGE SCALE GENOMIC DNA]</scope>
    <source>
        <strain evidence="2">WY2019</strain>
    </source>
</reference>
<gene>
    <name evidence="2" type="ORF">E5288_WYG000478</name>
</gene>
<evidence type="ECO:0000313" key="3">
    <source>
        <dbReference type="Proteomes" id="UP000322234"/>
    </source>
</evidence>
<keyword evidence="3" id="KW-1185">Reference proteome</keyword>
<dbReference type="AlphaFoldDB" id="A0A6B0QNE4"/>
<dbReference type="EMBL" id="VBQZ03000001">
    <property type="protein sequence ID" value="MXQ79145.1"/>
    <property type="molecule type" value="Genomic_DNA"/>
</dbReference>
<proteinExistence type="predicted"/>
<protein>
    <submittedName>
        <fullName evidence="2">Uncharacterized protein</fullName>
    </submittedName>
</protein>
<dbReference type="Proteomes" id="UP000322234">
    <property type="component" value="Unassembled WGS sequence"/>
</dbReference>
<evidence type="ECO:0000256" key="1">
    <source>
        <dbReference type="SAM" id="MobiDB-lite"/>
    </source>
</evidence>
<accession>A0A6B0QNE4</accession>
<feature type="region of interest" description="Disordered" evidence="1">
    <location>
        <begin position="1"/>
        <end position="36"/>
    </location>
</feature>
<feature type="compositionally biased region" description="Polar residues" evidence="1">
    <location>
        <begin position="22"/>
        <end position="33"/>
    </location>
</feature>
<organism evidence="2 3">
    <name type="scientific">Bos mutus</name>
    <name type="common">wild yak</name>
    <dbReference type="NCBI Taxonomy" id="72004"/>
    <lineage>
        <taxon>Eukaryota</taxon>
        <taxon>Metazoa</taxon>
        <taxon>Chordata</taxon>
        <taxon>Craniata</taxon>
        <taxon>Vertebrata</taxon>
        <taxon>Euteleostomi</taxon>
        <taxon>Mammalia</taxon>
        <taxon>Eutheria</taxon>
        <taxon>Laurasiatheria</taxon>
        <taxon>Artiodactyla</taxon>
        <taxon>Ruminantia</taxon>
        <taxon>Pecora</taxon>
        <taxon>Bovidae</taxon>
        <taxon>Bovinae</taxon>
        <taxon>Bos</taxon>
    </lineage>
</organism>
<name>A0A6B0QNE4_9CETA</name>
<comment type="caution">
    <text evidence="2">The sequence shown here is derived from an EMBL/GenBank/DDBJ whole genome shotgun (WGS) entry which is preliminary data.</text>
</comment>